<sequence>LHLGDIDVSEANPAASRVAENGGENRPQRTVQAEGSENQDGNRLQLPVETKTSKNIEDLSRLAMFGKQNRVLRRFQIQHGQKTVAAGEVPSSASTTLSSRHTVQRQTPTRGTIAAPATSVQSSGFQQTGPVSNAGARLTSVSVRKRETIPNRSATHTAKMKPGSETDDVARSTPFDQANLAMSVNQVGVGSERRARDRAPRTNASSSAKISQRNGSGHIGRCPQPADGFLSSATVSSKNEYHCVLVTRVPSIARSTSTTRNTRNAASTALVVTSANRDTSIVRRLVASASRAGTIKNPSSPPGVTSSVGLSSDRTFTLTHGSLGRTMPVVSPLNRTSRLYRQAWSFLPVLELGQPEALKRSRPSDHMNLQIGSTTGSTVKVGQHRARLQRHGPGKF</sequence>
<organism evidence="2">
    <name type="scientific">Haemonchus placei</name>
    <name type="common">Barber's pole worm</name>
    <dbReference type="NCBI Taxonomy" id="6290"/>
    <lineage>
        <taxon>Eukaryota</taxon>
        <taxon>Metazoa</taxon>
        <taxon>Ecdysozoa</taxon>
        <taxon>Nematoda</taxon>
        <taxon>Chromadorea</taxon>
        <taxon>Rhabditida</taxon>
        <taxon>Rhabditina</taxon>
        <taxon>Rhabditomorpha</taxon>
        <taxon>Strongyloidea</taxon>
        <taxon>Trichostrongylidae</taxon>
        <taxon>Haemonchus</taxon>
    </lineage>
</organism>
<feature type="compositionally biased region" description="Basic residues" evidence="1">
    <location>
        <begin position="382"/>
        <end position="396"/>
    </location>
</feature>
<feature type="region of interest" description="Disordered" evidence="1">
    <location>
        <begin position="1"/>
        <end position="43"/>
    </location>
</feature>
<reference evidence="2" key="1">
    <citation type="submission" date="2017-02" db="UniProtKB">
        <authorList>
            <consortium name="WormBaseParasite"/>
        </authorList>
    </citation>
    <scope>IDENTIFICATION</scope>
</reference>
<dbReference type="WBParaSite" id="HPLM_0000666201-mRNA-1">
    <property type="protein sequence ID" value="HPLM_0000666201-mRNA-1"/>
    <property type="gene ID" value="HPLM_0000666201"/>
</dbReference>
<feature type="compositionally biased region" description="Polar residues" evidence="1">
    <location>
        <begin position="370"/>
        <end position="380"/>
    </location>
</feature>
<proteinExistence type="predicted"/>
<dbReference type="AlphaFoldDB" id="A0A0N4W8U6"/>
<feature type="compositionally biased region" description="Basic and acidic residues" evidence="1">
    <location>
        <begin position="191"/>
        <end position="200"/>
    </location>
</feature>
<feature type="compositionally biased region" description="Polar residues" evidence="1">
    <location>
        <begin position="118"/>
        <end position="131"/>
    </location>
</feature>
<feature type="compositionally biased region" description="Polar residues" evidence="1">
    <location>
        <begin position="28"/>
        <end position="42"/>
    </location>
</feature>
<feature type="region of interest" description="Disordered" evidence="1">
    <location>
        <begin position="185"/>
        <end position="220"/>
    </location>
</feature>
<feature type="compositionally biased region" description="Polar residues" evidence="1">
    <location>
        <begin position="202"/>
        <end position="215"/>
    </location>
</feature>
<evidence type="ECO:0000256" key="1">
    <source>
        <dbReference type="SAM" id="MobiDB-lite"/>
    </source>
</evidence>
<evidence type="ECO:0000313" key="2">
    <source>
        <dbReference type="WBParaSite" id="HPLM_0000666201-mRNA-1"/>
    </source>
</evidence>
<feature type="compositionally biased region" description="Polar residues" evidence="1">
    <location>
        <begin position="91"/>
        <end position="110"/>
    </location>
</feature>
<accession>A0A0N4W8U6</accession>
<name>A0A0N4W8U6_HAEPC</name>
<feature type="region of interest" description="Disordered" evidence="1">
    <location>
        <begin position="359"/>
        <end position="396"/>
    </location>
</feature>
<feature type="region of interest" description="Disordered" evidence="1">
    <location>
        <begin position="86"/>
        <end position="139"/>
    </location>
</feature>
<protein>
    <submittedName>
        <fullName evidence="2">Smoothelin domain-containing protein</fullName>
    </submittedName>
</protein>